<evidence type="ECO:0000259" key="2">
    <source>
        <dbReference type="PROSITE" id="PS50110"/>
    </source>
</evidence>
<dbReference type="SUPFAM" id="SSF52172">
    <property type="entry name" value="CheY-like"/>
    <property type="match status" value="1"/>
</dbReference>
<evidence type="ECO:0000313" key="5">
    <source>
        <dbReference type="Proteomes" id="UP001232493"/>
    </source>
</evidence>
<dbReference type="Pfam" id="PF00072">
    <property type="entry name" value="Response_reg"/>
    <property type="match status" value="1"/>
</dbReference>
<evidence type="ECO:0000256" key="1">
    <source>
        <dbReference type="PROSITE-ProRule" id="PRU00169"/>
    </source>
</evidence>
<dbReference type="Gene3D" id="2.40.50.1020">
    <property type="entry name" value="LytTr DNA-binding domain"/>
    <property type="match status" value="1"/>
</dbReference>
<dbReference type="InterPro" id="IPR007492">
    <property type="entry name" value="LytTR_DNA-bd_dom"/>
</dbReference>
<dbReference type="InterPro" id="IPR046947">
    <property type="entry name" value="LytR-like"/>
</dbReference>
<dbReference type="EMBL" id="CP069362">
    <property type="protein sequence ID" value="WGS64136.1"/>
    <property type="molecule type" value="Genomic_DNA"/>
</dbReference>
<dbReference type="SMART" id="SM00448">
    <property type="entry name" value="REC"/>
    <property type="match status" value="1"/>
</dbReference>
<protein>
    <submittedName>
        <fullName evidence="4">Response regulator transcription factor</fullName>
    </submittedName>
</protein>
<reference evidence="4 5" key="1">
    <citation type="submission" date="2021-02" db="EMBL/GenBank/DDBJ databases">
        <title>Characterization of Marinitoga sp. nov. str. BP5-C20A.</title>
        <authorList>
            <person name="Erauso G."/>
            <person name="Postec A."/>
        </authorList>
    </citation>
    <scope>NUCLEOTIDE SEQUENCE [LARGE SCALE GENOMIC DNA]</scope>
    <source>
        <strain evidence="4 5">BP5-C20A</strain>
    </source>
</reference>
<dbReference type="PANTHER" id="PTHR37299:SF1">
    <property type="entry name" value="STAGE 0 SPORULATION PROTEIN A HOMOLOG"/>
    <property type="match status" value="1"/>
</dbReference>
<dbReference type="Proteomes" id="UP001232493">
    <property type="component" value="Chromosome"/>
</dbReference>
<feature type="domain" description="HTH LytTR-type" evidence="3">
    <location>
        <begin position="138"/>
        <end position="242"/>
    </location>
</feature>
<dbReference type="PROSITE" id="PS50930">
    <property type="entry name" value="HTH_LYTTR"/>
    <property type="match status" value="1"/>
</dbReference>
<dbReference type="InterPro" id="IPR001789">
    <property type="entry name" value="Sig_transdc_resp-reg_receiver"/>
</dbReference>
<evidence type="ECO:0000259" key="3">
    <source>
        <dbReference type="PROSITE" id="PS50930"/>
    </source>
</evidence>
<feature type="modified residue" description="4-aspartylphosphate" evidence="1">
    <location>
        <position position="55"/>
    </location>
</feature>
<sequence length="242" mass="29084">MLIKSIIIEDEEHSLNRLKKLLTNFDYIKLVGEARSGKEAIDLIEKNKPDLIFLDINLPEKDGFDVLKELSYEPLVIFVTAYQEYAIKAFEENAVDYLLKPFDLKRLKMSIERVIERKQVINKSLLEKISHSNYLRKFSVKDRNIILIISEEEIYYFKAEDKYVFLCTKSEEYYYDETLKKLEEVLDPEKFIRIHKSYIVSIEHIKRFKKYFTRDYILELDNGVELKIGRSYIHHIKEKFKF</sequence>
<dbReference type="InterPro" id="IPR011006">
    <property type="entry name" value="CheY-like_superfamily"/>
</dbReference>
<keyword evidence="5" id="KW-1185">Reference proteome</keyword>
<accession>A0ABY8PNH2</accession>
<evidence type="ECO:0000313" key="4">
    <source>
        <dbReference type="EMBL" id="WGS64136.1"/>
    </source>
</evidence>
<dbReference type="PANTHER" id="PTHR37299">
    <property type="entry name" value="TRANSCRIPTIONAL REGULATOR-RELATED"/>
    <property type="match status" value="1"/>
</dbReference>
<keyword evidence="1" id="KW-0597">Phosphoprotein</keyword>
<dbReference type="PROSITE" id="PS50110">
    <property type="entry name" value="RESPONSE_REGULATORY"/>
    <property type="match status" value="1"/>
</dbReference>
<name>A0ABY8PNH2_9BACT</name>
<organism evidence="4 5">
    <name type="scientific">Marinitoga aeolica</name>
    <dbReference type="NCBI Taxonomy" id="2809031"/>
    <lineage>
        <taxon>Bacteria</taxon>
        <taxon>Thermotogati</taxon>
        <taxon>Thermotogota</taxon>
        <taxon>Thermotogae</taxon>
        <taxon>Petrotogales</taxon>
        <taxon>Petrotogaceae</taxon>
        <taxon>Marinitoga</taxon>
    </lineage>
</organism>
<dbReference type="Gene3D" id="3.40.50.2300">
    <property type="match status" value="1"/>
</dbReference>
<dbReference type="Pfam" id="PF04397">
    <property type="entry name" value="LytTR"/>
    <property type="match status" value="1"/>
</dbReference>
<dbReference type="SMART" id="SM00850">
    <property type="entry name" value="LytTR"/>
    <property type="match status" value="1"/>
</dbReference>
<feature type="domain" description="Response regulatory" evidence="2">
    <location>
        <begin position="4"/>
        <end position="115"/>
    </location>
</feature>
<gene>
    <name evidence="4" type="ORF">JRV97_07065</name>
</gene>
<dbReference type="RefSeq" id="WP_280997536.1">
    <property type="nucleotide sequence ID" value="NZ_CP069362.1"/>
</dbReference>
<proteinExistence type="predicted"/>